<dbReference type="InterPro" id="IPR015424">
    <property type="entry name" value="PyrdxlP-dep_Trfase"/>
</dbReference>
<dbReference type="Gene3D" id="3.40.640.10">
    <property type="entry name" value="Type I PLP-dependent aspartate aminotransferase-like (Major domain)"/>
    <property type="match status" value="1"/>
</dbReference>
<evidence type="ECO:0000313" key="7">
    <source>
        <dbReference type="EMBL" id="MFD1055937.1"/>
    </source>
</evidence>
<dbReference type="PANTHER" id="PTHR43525">
    <property type="entry name" value="PROTEIN MALY"/>
    <property type="match status" value="1"/>
</dbReference>
<evidence type="ECO:0000256" key="4">
    <source>
        <dbReference type="ARBA" id="ARBA00023239"/>
    </source>
</evidence>
<comment type="similarity">
    <text evidence="5">Belongs to the class-II pyridoxal-phosphate-dependent aminotransferase family. MalY/PatB cystathionine beta-lyase subfamily.</text>
</comment>
<proteinExistence type="inferred from homology"/>
<dbReference type="RefSeq" id="WP_386053970.1">
    <property type="nucleotide sequence ID" value="NZ_JBHTKH010000013.1"/>
</dbReference>
<dbReference type="EMBL" id="JBHTKH010000013">
    <property type="protein sequence ID" value="MFD1055937.1"/>
    <property type="molecule type" value="Genomic_DNA"/>
</dbReference>
<organism evidence="7 8">
    <name type="scientific">Terrabacter terrigena</name>
    <dbReference type="NCBI Taxonomy" id="574718"/>
    <lineage>
        <taxon>Bacteria</taxon>
        <taxon>Bacillati</taxon>
        <taxon>Actinomycetota</taxon>
        <taxon>Actinomycetes</taxon>
        <taxon>Micrococcales</taxon>
        <taxon>Intrasporangiaceae</taxon>
        <taxon>Terrabacter</taxon>
    </lineage>
</organism>
<dbReference type="PANTHER" id="PTHR43525:SF2">
    <property type="entry name" value="CYSTATHIONINE BETA-LYASE-RELATED"/>
    <property type="match status" value="1"/>
</dbReference>
<dbReference type="Gene3D" id="3.90.1150.10">
    <property type="entry name" value="Aspartate Aminotransferase, domain 1"/>
    <property type="match status" value="1"/>
</dbReference>
<comment type="cofactor">
    <cofactor evidence="1">
        <name>pyridoxal 5'-phosphate</name>
        <dbReference type="ChEBI" id="CHEBI:597326"/>
    </cofactor>
</comment>
<reference evidence="8" key="1">
    <citation type="journal article" date="2019" name="Int. J. Syst. Evol. Microbiol.">
        <title>The Global Catalogue of Microorganisms (GCM) 10K type strain sequencing project: providing services to taxonomists for standard genome sequencing and annotation.</title>
        <authorList>
            <consortium name="The Broad Institute Genomics Platform"/>
            <consortium name="The Broad Institute Genome Sequencing Center for Infectious Disease"/>
            <person name="Wu L."/>
            <person name="Ma J."/>
        </authorList>
    </citation>
    <scope>NUCLEOTIDE SEQUENCE [LARGE SCALE GENOMIC DNA]</scope>
    <source>
        <strain evidence="8">CCUG 57508</strain>
    </source>
</reference>
<feature type="domain" description="Aminotransferase class I/classII large" evidence="6">
    <location>
        <begin position="79"/>
        <end position="389"/>
    </location>
</feature>
<dbReference type="InterPro" id="IPR015421">
    <property type="entry name" value="PyrdxlP-dep_Trfase_major"/>
</dbReference>
<name>A0ABW3MZ12_9MICO</name>
<dbReference type="SUPFAM" id="SSF53383">
    <property type="entry name" value="PLP-dependent transferases"/>
    <property type="match status" value="1"/>
</dbReference>
<dbReference type="Pfam" id="PF00155">
    <property type="entry name" value="Aminotran_1_2"/>
    <property type="match status" value="1"/>
</dbReference>
<keyword evidence="4 7" id="KW-0456">Lyase</keyword>
<accession>A0ABW3MZ12</accession>
<dbReference type="GO" id="GO:0047804">
    <property type="term" value="F:cysteine-S-conjugate beta-lyase activity"/>
    <property type="evidence" value="ECO:0007669"/>
    <property type="project" value="UniProtKB-EC"/>
</dbReference>
<dbReference type="InterPro" id="IPR015422">
    <property type="entry name" value="PyrdxlP-dep_Trfase_small"/>
</dbReference>
<dbReference type="Proteomes" id="UP001597046">
    <property type="component" value="Unassembled WGS sequence"/>
</dbReference>
<gene>
    <name evidence="7" type="ORF">ACFQ2V_16610</name>
</gene>
<dbReference type="InterPro" id="IPR051798">
    <property type="entry name" value="Class-II_PLP-Dep_Aminotrans"/>
</dbReference>
<protein>
    <recommendedName>
        <fullName evidence="2">cysteine-S-conjugate beta-lyase</fullName>
        <ecNumber evidence="2">4.4.1.13</ecNumber>
    </recommendedName>
</protein>
<comment type="caution">
    <text evidence="7">The sequence shown here is derived from an EMBL/GenBank/DDBJ whole genome shotgun (WGS) entry which is preliminary data.</text>
</comment>
<keyword evidence="8" id="KW-1185">Reference proteome</keyword>
<evidence type="ECO:0000256" key="3">
    <source>
        <dbReference type="ARBA" id="ARBA00022898"/>
    </source>
</evidence>
<dbReference type="InterPro" id="IPR004839">
    <property type="entry name" value="Aminotransferase_I/II_large"/>
</dbReference>
<sequence length="394" mass="41999">MGETRDEVQQAGGEAPILSVPLAQLRRERSSVKWGRYDDDVIPMWIAEMDCTPCPPVVEAVRVAVGRGDTGYAMNQGYIEAFASFVAAEWGWHVDARSAVGVADVLSGVAHLLRLFTDPGGPVVTSVPAYNAFFEVIEACGRRVVEVPLTPGHRLDLDRLATVFGELTATGEPTAYLLSNPHNPTGTVHTAEELAALAGLADAHGVRVVSDEVHGPLVMPTSTFVPYLMVAGTERGLAVTSASKSWNLAGLKAAVVVPGAEAVGDLRRLHPFLTYGASHLGVVAQTAAYRDGREWVHRLVGELDDNRHLLAALVAEHLPGVRLVLPEATFLAWLDLDALGLGPDPALELLRRSRVALSPGPIFGPGNSTCARLNYGTSPDILREAIQRIANSLA</sequence>
<evidence type="ECO:0000259" key="6">
    <source>
        <dbReference type="Pfam" id="PF00155"/>
    </source>
</evidence>
<keyword evidence="3" id="KW-0663">Pyridoxal phosphate</keyword>
<evidence type="ECO:0000313" key="8">
    <source>
        <dbReference type="Proteomes" id="UP001597046"/>
    </source>
</evidence>
<evidence type="ECO:0000256" key="2">
    <source>
        <dbReference type="ARBA" id="ARBA00012224"/>
    </source>
</evidence>
<dbReference type="CDD" id="cd00609">
    <property type="entry name" value="AAT_like"/>
    <property type="match status" value="1"/>
</dbReference>
<evidence type="ECO:0000256" key="1">
    <source>
        <dbReference type="ARBA" id="ARBA00001933"/>
    </source>
</evidence>
<dbReference type="EC" id="4.4.1.13" evidence="2"/>
<evidence type="ECO:0000256" key="5">
    <source>
        <dbReference type="ARBA" id="ARBA00037974"/>
    </source>
</evidence>